<dbReference type="PANTHER" id="PTHR43221:SF2">
    <property type="entry name" value="PROTEASE HTPX HOMOLOG"/>
    <property type="match status" value="1"/>
</dbReference>
<sequence>MTFFEQQHQARQETKKLVFLFALAVLAIVIAVNLAMALLWNFKFGGHHELMRSYPKGFFAINTLITLALIGGGTLIQTFNLRDGGDAVAQMAGGRLVSPATGDLQERRLLNVVEEMALASGIACPKVYLLEQEDSINAFAAGYNQNEAVVAVTRGTLNRLTRDELQGVVGHEFSHILNGDMRLNVHLIGVLFGIQMIAGFGQQLMNFGRFSSSSRDDKGPPWQLIMLFAGLALFVVGYIGIFFGRVIKSAVSRQREFLADASAVQFTRNPEGIGGALRKIGGLTDGKKIGSQINHPNAEQLSHLFLGSARPNLLDGWFATHPPLTERLKRIYGRSMSPLEAPELSTPYAETTERLADLPFAAAGFASAVASTSMPAPVTVSGAAATPSLEFGNSSGMKSPLSPQLDGAVRDPAGACAVVYALLLGEGAERDTQLAILKKETPQQAALTTFLAEAVAQLPLSARLPLVDLAAPALRQLAQADRDRLLAIVEQLIAADSRITLAEFVLQTVLTRRLAPRAGRLVPIRFNRLSDLSADVALLLSLVAHVAVPAGRTDVTAARLTAFLRGAAACPELKLASHDYCDGATLSFPRVRQALDNVNQLAPLAKPQLVKALLAAADGGEALQISSADILRAICAGIEAPIPPAVAATYQAYPWQFDN</sequence>
<dbReference type="HOGENOM" id="CLU_024494_0_0_4"/>
<keyword evidence="6" id="KW-0378">Hydrolase</keyword>
<evidence type="ECO:0000313" key="14">
    <source>
        <dbReference type="Proteomes" id="UP000030302"/>
    </source>
</evidence>
<evidence type="ECO:0000256" key="8">
    <source>
        <dbReference type="ARBA" id="ARBA00022989"/>
    </source>
</evidence>
<dbReference type="Proteomes" id="UP000030302">
    <property type="component" value="Chromosome"/>
</dbReference>
<dbReference type="Gene3D" id="3.30.2010.10">
    <property type="entry name" value="Metalloproteases ('zincins'), catalytic domain"/>
    <property type="match status" value="1"/>
</dbReference>
<evidence type="ECO:0000256" key="2">
    <source>
        <dbReference type="ARBA" id="ARBA00022475"/>
    </source>
</evidence>
<keyword evidence="3" id="KW-0645">Protease</keyword>
<keyword evidence="2" id="KW-1003">Cell membrane</keyword>
<dbReference type="KEGG" id="care:LT85_4755"/>
<organism evidence="13 14">
    <name type="scientific">Collimonas arenae</name>
    <dbReference type="NCBI Taxonomy" id="279058"/>
    <lineage>
        <taxon>Bacteria</taxon>
        <taxon>Pseudomonadati</taxon>
        <taxon>Pseudomonadota</taxon>
        <taxon>Betaproteobacteria</taxon>
        <taxon>Burkholderiales</taxon>
        <taxon>Oxalobacteraceae</taxon>
        <taxon>Collimonas</taxon>
    </lineage>
</organism>
<keyword evidence="14" id="KW-1185">Reference proteome</keyword>
<feature type="transmembrane region" description="Helical" evidence="11">
    <location>
        <begin position="58"/>
        <end position="76"/>
    </location>
</feature>
<dbReference type="AlphaFoldDB" id="A0A0A1FGK9"/>
<reference evidence="14" key="1">
    <citation type="journal article" date="2014" name="Soil Biol. Biochem.">
        <title>Structure and function of bacterial communities in ageing soils: Insights from the Mendocino ecological staircase.</title>
        <authorList>
            <person name="Uroz S."/>
            <person name="Tech J.J."/>
            <person name="Sawaya N.A."/>
            <person name="Frey-Klett P."/>
            <person name="Leveau J.H.J."/>
        </authorList>
    </citation>
    <scope>NUCLEOTIDE SEQUENCE [LARGE SCALE GENOMIC DNA]</scope>
    <source>
        <strain evidence="14">Cal35</strain>
    </source>
</reference>
<dbReference type="EMBL" id="CP009962">
    <property type="protein sequence ID" value="AIY43913.1"/>
    <property type="molecule type" value="Genomic_DNA"/>
</dbReference>
<keyword evidence="4 11" id="KW-0812">Transmembrane</keyword>
<feature type="domain" description="Peptidase M48" evidence="12">
    <location>
        <begin position="104"/>
        <end position="333"/>
    </location>
</feature>
<proteinExistence type="predicted"/>
<dbReference type="Pfam" id="PF01435">
    <property type="entry name" value="Peptidase_M48"/>
    <property type="match status" value="1"/>
</dbReference>
<gene>
    <name evidence="13" type="ORF">LT85_4755</name>
</gene>
<feature type="transmembrane region" description="Helical" evidence="11">
    <location>
        <begin position="224"/>
        <end position="247"/>
    </location>
</feature>
<evidence type="ECO:0000256" key="3">
    <source>
        <dbReference type="ARBA" id="ARBA00022670"/>
    </source>
</evidence>
<keyword evidence="7" id="KW-0862">Zinc</keyword>
<evidence type="ECO:0000256" key="9">
    <source>
        <dbReference type="ARBA" id="ARBA00023049"/>
    </source>
</evidence>
<comment type="cofactor">
    <cofactor evidence="1">
        <name>Zn(2+)</name>
        <dbReference type="ChEBI" id="CHEBI:29105"/>
    </cofactor>
</comment>
<evidence type="ECO:0000256" key="6">
    <source>
        <dbReference type="ARBA" id="ARBA00022801"/>
    </source>
</evidence>
<keyword evidence="10 11" id="KW-0472">Membrane</keyword>
<evidence type="ECO:0000256" key="1">
    <source>
        <dbReference type="ARBA" id="ARBA00001947"/>
    </source>
</evidence>
<evidence type="ECO:0000256" key="4">
    <source>
        <dbReference type="ARBA" id="ARBA00022692"/>
    </source>
</evidence>
<dbReference type="InterPro" id="IPR001915">
    <property type="entry name" value="Peptidase_M48"/>
</dbReference>
<dbReference type="STRING" id="279058.LT85_4755"/>
<keyword evidence="9" id="KW-0482">Metalloprotease</keyword>
<accession>A0A0A1FGK9</accession>
<dbReference type="CDD" id="cd07340">
    <property type="entry name" value="M48B_Htpx_like"/>
    <property type="match status" value="1"/>
</dbReference>
<keyword evidence="8 11" id="KW-1133">Transmembrane helix</keyword>
<dbReference type="GO" id="GO:0004222">
    <property type="term" value="F:metalloendopeptidase activity"/>
    <property type="evidence" value="ECO:0007669"/>
    <property type="project" value="InterPro"/>
</dbReference>
<dbReference type="GO" id="GO:0006508">
    <property type="term" value="P:proteolysis"/>
    <property type="evidence" value="ECO:0007669"/>
    <property type="project" value="UniProtKB-KW"/>
</dbReference>
<protein>
    <submittedName>
        <fullName evidence="13">Heat shock HtpX-like protein</fullName>
    </submittedName>
</protein>
<evidence type="ECO:0000259" key="12">
    <source>
        <dbReference type="Pfam" id="PF01435"/>
    </source>
</evidence>
<evidence type="ECO:0000256" key="5">
    <source>
        <dbReference type="ARBA" id="ARBA00022723"/>
    </source>
</evidence>
<evidence type="ECO:0000256" key="11">
    <source>
        <dbReference type="SAM" id="Phobius"/>
    </source>
</evidence>
<evidence type="ECO:0000256" key="10">
    <source>
        <dbReference type="ARBA" id="ARBA00023136"/>
    </source>
</evidence>
<evidence type="ECO:0000313" key="13">
    <source>
        <dbReference type="EMBL" id="AIY43913.1"/>
    </source>
</evidence>
<keyword evidence="13" id="KW-0346">Stress response</keyword>
<dbReference type="GO" id="GO:0046872">
    <property type="term" value="F:metal ion binding"/>
    <property type="evidence" value="ECO:0007669"/>
    <property type="project" value="UniProtKB-KW"/>
</dbReference>
<dbReference type="OrthoDB" id="15218at2"/>
<feature type="transmembrane region" description="Helical" evidence="11">
    <location>
        <begin position="183"/>
        <end position="204"/>
    </location>
</feature>
<dbReference type="RefSeq" id="WP_038493895.1">
    <property type="nucleotide sequence ID" value="NZ_CP009962.1"/>
</dbReference>
<name>A0A0A1FGK9_9BURK</name>
<feature type="transmembrane region" description="Helical" evidence="11">
    <location>
        <begin position="17"/>
        <end position="38"/>
    </location>
</feature>
<dbReference type="InterPro" id="IPR050083">
    <property type="entry name" value="HtpX_protease"/>
</dbReference>
<keyword evidence="5" id="KW-0479">Metal-binding</keyword>
<dbReference type="PANTHER" id="PTHR43221">
    <property type="entry name" value="PROTEASE HTPX"/>
    <property type="match status" value="1"/>
</dbReference>
<evidence type="ECO:0000256" key="7">
    <source>
        <dbReference type="ARBA" id="ARBA00022833"/>
    </source>
</evidence>